<evidence type="ECO:0000313" key="6">
    <source>
        <dbReference type="Proteomes" id="UP000218282"/>
    </source>
</evidence>
<dbReference type="GO" id="GO:0005829">
    <property type="term" value="C:cytosol"/>
    <property type="evidence" value="ECO:0007669"/>
    <property type="project" value="TreeGrafter"/>
</dbReference>
<dbReference type="AlphaFoldDB" id="A0A2A5S4S8"/>
<dbReference type="InterPro" id="IPR036388">
    <property type="entry name" value="WH-like_DNA-bd_sf"/>
</dbReference>
<keyword evidence="1" id="KW-0805">Transcription regulation</keyword>
<sequence>MDYDRIALGNQEKISEKWKATGDMDDIDMTLLNTLQKEGRASLKNLAATCFISSPAVSARLQRLERKGIIQGYQGILDYKKMGYHIKAYVSLEVKPTDKPAFYPFIEACPNVLACDCVTGPYSMLLKVVFPSTDELDGFIGLLQKFGQTQTQIVFSTPVASRGLIQELGE</sequence>
<dbReference type="PRINTS" id="PR00033">
    <property type="entry name" value="HTHASNC"/>
</dbReference>
<dbReference type="InterPro" id="IPR011008">
    <property type="entry name" value="Dimeric_a/b-barrel"/>
</dbReference>
<reference evidence="5 6" key="1">
    <citation type="submission" date="2014-12" db="EMBL/GenBank/DDBJ databases">
        <title>Draft genome sequences of 10 type strains of Lactococcus.</title>
        <authorList>
            <person name="Sun Z."/>
            <person name="Zhong Z."/>
            <person name="Liu W."/>
            <person name="Zhang W."/>
            <person name="Zhang H."/>
        </authorList>
    </citation>
    <scope>NUCLEOTIDE SEQUENCE [LARGE SCALE GENOMIC DNA]</scope>
    <source>
        <strain evidence="5 6">DSM 6634</strain>
    </source>
</reference>
<dbReference type="Gene3D" id="1.10.10.10">
    <property type="entry name" value="Winged helix-like DNA-binding domain superfamily/Winged helix DNA-binding domain"/>
    <property type="match status" value="1"/>
</dbReference>
<dbReference type="SUPFAM" id="SSF54909">
    <property type="entry name" value="Dimeric alpha+beta barrel"/>
    <property type="match status" value="1"/>
</dbReference>
<keyword evidence="6" id="KW-1185">Reference proteome</keyword>
<protein>
    <submittedName>
        <fullName evidence="5">Lrp/AsnC family transcriptional regulator leucine-responsive regulatory protein</fullName>
    </submittedName>
</protein>
<dbReference type="GO" id="GO:0043565">
    <property type="term" value="F:sequence-specific DNA binding"/>
    <property type="evidence" value="ECO:0007669"/>
    <property type="project" value="InterPro"/>
</dbReference>
<evidence type="ECO:0000256" key="2">
    <source>
        <dbReference type="ARBA" id="ARBA00023125"/>
    </source>
</evidence>
<organism evidence="5 6">
    <name type="scientific">Pseudolactococcus piscium</name>
    <dbReference type="NCBI Taxonomy" id="1364"/>
    <lineage>
        <taxon>Bacteria</taxon>
        <taxon>Bacillati</taxon>
        <taxon>Bacillota</taxon>
        <taxon>Bacilli</taxon>
        <taxon>Lactobacillales</taxon>
        <taxon>Streptococcaceae</taxon>
        <taxon>Pseudolactococcus</taxon>
    </lineage>
</organism>
<dbReference type="PROSITE" id="PS50956">
    <property type="entry name" value="HTH_ASNC_2"/>
    <property type="match status" value="1"/>
</dbReference>
<evidence type="ECO:0000259" key="4">
    <source>
        <dbReference type="PROSITE" id="PS50956"/>
    </source>
</evidence>
<keyword evidence="3" id="KW-0804">Transcription</keyword>
<dbReference type="SUPFAM" id="SSF46785">
    <property type="entry name" value="Winged helix' DNA-binding domain"/>
    <property type="match status" value="1"/>
</dbReference>
<dbReference type="Proteomes" id="UP000218282">
    <property type="component" value="Unassembled WGS sequence"/>
</dbReference>
<dbReference type="Gene3D" id="3.30.70.920">
    <property type="match status" value="1"/>
</dbReference>
<comment type="caution">
    <text evidence="5">The sequence shown here is derived from an EMBL/GenBank/DDBJ whole genome shotgun (WGS) entry which is preliminary data.</text>
</comment>
<dbReference type="InterPro" id="IPR019888">
    <property type="entry name" value="Tscrpt_reg_AsnC-like"/>
</dbReference>
<evidence type="ECO:0000313" key="5">
    <source>
        <dbReference type="EMBL" id="PCS08451.1"/>
    </source>
</evidence>
<dbReference type="InterPro" id="IPR036390">
    <property type="entry name" value="WH_DNA-bd_sf"/>
</dbReference>
<dbReference type="InterPro" id="IPR019887">
    <property type="entry name" value="Tscrpt_reg_AsnC/Lrp_C"/>
</dbReference>
<keyword evidence="2" id="KW-0238">DNA-binding</keyword>
<gene>
    <name evidence="5" type="ORF">RU86_GL001476</name>
</gene>
<accession>A0A2A5S4S8</accession>
<evidence type="ECO:0000256" key="1">
    <source>
        <dbReference type="ARBA" id="ARBA00023015"/>
    </source>
</evidence>
<dbReference type="PANTHER" id="PTHR30154:SF53">
    <property type="entry name" value="HTH-TYPE TRANSCRIPTIONAL REGULATOR LRPC"/>
    <property type="match status" value="1"/>
</dbReference>
<evidence type="ECO:0000256" key="3">
    <source>
        <dbReference type="ARBA" id="ARBA00023163"/>
    </source>
</evidence>
<dbReference type="Pfam" id="PF01037">
    <property type="entry name" value="AsnC_trans_reg"/>
    <property type="match status" value="1"/>
</dbReference>
<name>A0A2A5S4S8_9LACT</name>
<proteinExistence type="predicted"/>
<feature type="domain" description="HTH asnC-type" evidence="4">
    <location>
        <begin position="24"/>
        <end position="85"/>
    </location>
</feature>
<dbReference type="InterPro" id="IPR000485">
    <property type="entry name" value="AsnC-type_HTH_dom"/>
</dbReference>
<dbReference type="EMBL" id="JXJW01000003">
    <property type="protein sequence ID" value="PCS08451.1"/>
    <property type="molecule type" value="Genomic_DNA"/>
</dbReference>
<dbReference type="Pfam" id="PF13412">
    <property type="entry name" value="HTH_24"/>
    <property type="match status" value="1"/>
</dbReference>
<dbReference type="PANTHER" id="PTHR30154">
    <property type="entry name" value="LEUCINE-RESPONSIVE REGULATORY PROTEIN"/>
    <property type="match status" value="1"/>
</dbReference>
<dbReference type="SMART" id="SM00344">
    <property type="entry name" value="HTH_ASNC"/>
    <property type="match status" value="1"/>
</dbReference>
<dbReference type="GO" id="GO:0043200">
    <property type="term" value="P:response to amino acid"/>
    <property type="evidence" value="ECO:0007669"/>
    <property type="project" value="TreeGrafter"/>
</dbReference>